<evidence type="ECO:0000256" key="4">
    <source>
        <dbReference type="ARBA" id="ARBA00022777"/>
    </source>
</evidence>
<dbReference type="InterPro" id="IPR000719">
    <property type="entry name" value="Prot_kinase_dom"/>
</dbReference>
<evidence type="ECO:0000256" key="5">
    <source>
        <dbReference type="ARBA" id="ARBA00022840"/>
    </source>
</evidence>
<sequence>MSRCGGSLSIDYVKDMAFRLLQALEFLHSAQVVHADLQPSNILLRTQDETIYKDGEDELVHPSARKITEQSAVFETRNLPTDIRRWIGGSSIPVLCDFGEARSGKDEYTKHIQPAQYRAPEVFLQVAWGKSVDIWNLGCMICAYLFSM</sequence>
<accession>A0A9P6CTA1</accession>
<dbReference type="PANTHER" id="PTHR45646">
    <property type="entry name" value="SERINE/THREONINE-PROTEIN KINASE DOA-RELATED"/>
    <property type="match status" value="1"/>
</dbReference>
<reference evidence="7" key="1">
    <citation type="submission" date="2020-11" db="EMBL/GenBank/DDBJ databases">
        <authorList>
            <consortium name="DOE Joint Genome Institute"/>
            <person name="Ahrendt S."/>
            <person name="Riley R."/>
            <person name="Andreopoulos W."/>
            <person name="Labutti K."/>
            <person name="Pangilinan J."/>
            <person name="Ruiz-Duenas F.J."/>
            <person name="Barrasa J.M."/>
            <person name="Sanchez-Garcia M."/>
            <person name="Camarero S."/>
            <person name="Miyauchi S."/>
            <person name="Serrano A."/>
            <person name="Linde D."/>
            <person name="Babiker R."/>
            <person name="Drula E."/>
            <person name="Ayuso-Fernandez I."/>
            <person name="Pacheco R."/>
            <person name="Padilla G."/>
            <person name="Ferreira P."/>
            <person name="Barriuso J."/>
            <person name="Kellner H."/>
            <person name="Castanera R."/>
            <person name="Alfaro M."/>
            <person name="Ramirez L."/>
            <person name="Pisabarro A.G."/>
            <person name="Kuo A."/>
            <person name="Tritt A."/>
            <person name="Lipzen A."/>
            <person name="He G."/>
            <person name="Yan M."/>
            <person name="Ng V."/>
            <person name="Cullen D."/>
            <person name="Martin F."/>
            <person name="Rosso M.-N."/>
            <person name="Henrissat B."/>
            <person name="Hibbett D."/>
            <person name="Martinez A.T."/>
            <person name="Grigoriev I.V."/>
        </authorList>
    </citation>
    <scope>NUCLEOTIDE SEQUENCE</scope>
    <source>
        <strain evidence="7">CIRM-BRFM 674</strain>
    </source>
</reference>
<dbReference type="EMBL" id="MU155219">
    <property type="protein sequence ID" value="KAF9479136.1"/>
    <property type="molecule type" value="Genomic_DNA"/>
</dbReference>
<evidence type="ECO:0000313" key="7">
    <source>
        <dbReference type="EMBL" id="KAF9479136.1"/>
    </source>
</evidence>
<dbReference type="Proteomes" id="UP000807469">
    <property type="component" value="Unassembled WGS sequence"/>
</dbReference>
<dbReference type="GO" id="GO:0005634">
    <property type="term" value="C:nucleus"/>
    <property type="evidence" value="ECO:0007669"/>
    <property type="project" value="TreeGrafter"/>
</dbReference>
<evidence type="ECO:0000256" key="1">
    <source>
        <dbReference type="ARBA" id="ARBA00022527"/>
    </source>
</evidence>
<organism evidence="7 8">
    <name type="scientific">Pholiota conissans</name>
    <dbReference type="NCBI Taxonomy" id="109636"/>
    <lineage>
        <taxon>Eukaryota</taxon>
        <taxon>Fungi</taxon>
        <taxon>Dikarya</taxon>
        <taxon>Basidiomycota</taxon>
        <taxon>Agaricomycotina</taxon>
        <taxon>Agaricomycetes</taxon>
        <taxon>Agaricomycetidae</taxon>
        <taxon>Agaricales</taxon>
        <taxon>Agaricineae</taxon>
        <taxon>Strophariaceae</taxon>
        <taxon>Pholiota</taxon>
    </lineage>
</organism>
<dbReference type="InterPro" id="IPR051175">
    <property type="entry name" value="CLK_kinases"/>
</dbReference>
<keyword evidence="8" id="KW-1185">Reference proteome</keyword>
<comment type="caution">
    <text evidence="7">The sequence shown here is derived from an EMBL/GenBank/DDBJ whole genome shotgun (WGS) entry which is preliminary data.</text>
</comment>
<evidence type="ECO:0000313" key="8">
    <source>
        <dbReference type="Proteomes" id="UP000807469"/>
    </source>
</evidence>
<keyword evidence="1" id="KW-0723">Serine/threonine-protein kinase</keyword>
<evidence type="ECO:0000259" key="6">
    <source>
        <dbReference type="PROSITE" id="PS50011"/>
    </source>
</evidence>
<keyword evidence="2" id="KW-0808">Transferase</keyword>
<dbReference type="GO" id="GO:0004674">
    <property type="term" value="F:protein serine/threonine kinase activity"/>
    <property type="evidence" value="ECO:0007669"/>
    <property type="project" value="UniProtKB-KW"/>
</dbReference>
<keyword evidence="3" id="KW-0547">Nucleotide-binding</keyword>
<dbReference type="SUPFAM" id="SSF56112">
    <property type="entry name" value="Protein kinase-like (PK-like)"/>
    <property type="match status" value="1"/>
</dbReference>
<dbReference type="AlphaFoldDB" id="A0A9P6CTA1"/>
<evidence type="ECO:0000256" key="3">
    <source>
        <dbReference type="ARBA" id="ARBA00022741"/>
    </source>
</evidence>
<protein>
    <submittedName>
        <fullName evidence="7">Kinase-like protein</fullName>
    </submittedName>
</protein>
<dbReference type="InterPro" id="IPR011009">
    <property type="entry name" value="Kinase-like_dom_sf"/>
</dbReference>
<proteinExistence type="predicted"/>
<gene>
    <name evidence="7" type="ORF">BDN70DRAFT_879117</name>
</gene>
<dbReference type="PROSITE" id="PS50011">
    <property type="entry name" value="PROTEIN_KINASE_DOM"/>
    <property type="match status" value="1"/>
</dbReference>
<dbReference type="Pfam" id="PF00069">
    <property type="entry name" value="Pkinase"/>
    <property type="match status" value="2"/>
</dbReference>
<feature type="domain" description="Protein kinase" evidence="6">
    <location>
        <begin position="1"/>
        <end position="148"/>
    </location>
</feature>
<dbReference type="GO" id="GO:0043484">
    <property type="term" value="P:regulation of RNA splicing"/>
    <property type="evidence" value="ECO:0007669"/>
    <property type="project" value="TreeGrafter"/>
</dbReference>
<keyword evidence="5" id="KW-0067">ATP-binding</keyword>
<keyword evidence="4 7" id="KW-0418">Kinase</keyword>
<name>A0A9P6CTA1_9AGAR</name>
<dbReference type="GO" id="GO:0005524">
    <property type="term" value="F:ATP binding"/>
    <property type="evidence" value="ECO:0007669"/>
    <property type="project" value="UniProtKB-KW"/>
</dbReference>
<evidence type="ECO:0000256" key="2">
    <source>
        <dbReference type="ARBA" id="ARBA00022679"/>
    </source>
</evidence>
<dbReference type="PANTHER" id="PTHR45646:SF11">
    <property type="entry name" value="SERINE_THREONINE-PROTEIN KINASE DOA"/>
    <property type="match status" value="1"/>
</dbReference>
<dbReference type="OrthoDB" id="5979581at2759"/>
<dbReference type="Gene3D" id="1.10.510.10">
    <property type="entry name" value="Transferase(Phosphotransferase) domain 1"/>
    <property type="match status" value="1"/>
</dbReference>